<keyword evidence="4" id="KW-1185">Reference proteome</keyword>
<dbReference type="Proteomes" id="UP000663586">
    <property type="component" value="Chromosome"/>
</dbReference>
<keyword evidence="1" id="KW-0472">Membrane</keyword>
<dbReference type="AlphaFoldDB" id="A0A897MTC8"/>
<evidence type="ECO:0000313" key="4">
    <source>
        <dbReference type="Proteomes" id="UP000663586"/>
    </source>
</evidence>
<accession>A0A897MTC8</accession>
<dbReference type="EMBL" id="CP064786">
    <property type="protein sequence ID" value="QSG02293.1"/>
    <property type="molecule type" value="Genomic_DNA"/>
</dbReference>
<sequence>MSHFFSDDCAQSSVIGTILLVAIVVILASVLGIFAIDLYQSAGDVEESPDVRFDAEQYGGDHDQFVRVYHMSGNTIEDLDTISVVVDGETVSETGADWSDSDEGLRSQSSLYIAADNGGFIADDNANFDNESDEEQLDPGTEISVIWNSADTDTSATLFEYEVEDR</sequence>
<keyword evidence="3" id="KW-0282">Flagellum</keyword>
<organism evidence="3 4">
    <name type="scientific">Natranaeroarchaeum sulfidigenes</name>
    <dbReference type="NCBI Taxonomy" id="2784880"/>
    <lineage>
        <taxon>Archaea</taxon>
        <taxon>Methanobacteriati</taxon>
        <taxon>Methanobacteriota</taxon>
        <taxon>Stenosarchaea group</taxon>
        <taxon>Halobacteria</taxon>
        <taxon>Halobacteriales</taxon>
        <taxon>Natronoarchaeaceae</taxon>
        <taxon>Natranaeroarchaeum</taxon>
    </lineage>
</organism>
<keyword evidence="3" id="KW-0969">Cilium</keyword>
<dbReference type="Pfam" id="PF07790">
    <property type="entry name" value="Pilin_N"/>
    <property type="match status" value="1"/>
</dbReference>
<feature type="domain" description="Archaeal Type IV pilin N-terminal" evidence="2">
    <location>
        <begin position="11"/>
        <end position="89"/>
    </location>
</feature>
<dbReference type="InterPro" id="IPR012859">
    <property type="entry name" value="Pilin_N_archaeal"/>
</dbReference>
<reference evidence="3" key="1">
    <citation type="submission" date="2020-11" db="EMBL/GenBank/DDBJ databases">
        <title>Carbohydrate-dependent, anaerobic sulfur respiration: A novel catabolism in halophilic archaea.</title>
        <authorList>
            <person name="Sorokin D.Y."/>
            <person name="Messina E."/>
            <person name="Smedile F."/>
            <person name="La Cono V."/>
            <person name="Hallsworth J.E."/>
            <person name="Yakimov M.M."/>
        </authorList>
    </citation>
    <scope>NUCLEOTIDE SEQUENCE</scope>
    <source>
        <strain evidence="3">AArc-S</strain>
    </source>
</reference>
<name>A0A897MTC8_9EURY</name>
<evidence type="ECO:0000256" key="1">
    <source>
        <dbReference type="SAM" id="Phobius"/>
    </source>
</evidence>
<dbReference type="RefSeq" id="WP_238479451.1">
    <property type="nucleotide sequence ID" value="NZ_CP064786.1"/>
</dbReference>
<keyword evidence="3" id="KW-0966">Cell projection</keyword>
<dbReference type="GeneID" id="70684460"/>
<dbReference type="KEGG" id="hara:AArcS_1072"/>
<feature type="transmembrane region" description="Helical" evidence="1">
    <location>
        <begin position="12"/>
        <end position="36"/>
    </location>
</feature>
<keyword evidence="1" id="KW-0812">Transmembrane</keyword>
<protein>
    <submittedName>
        <fullName evidence="3">Pilin/Flagellin, FlaG/FlaF family</fullName>
    </submittedName>
</protein>
<gene>
    <name evidence="3" type="ORF">AArcS_1072</name>
</gene>
<proteinExistence type="predicted"/>
<evidence type="ECO:0000259" key="2">
    <source>
        <dbReference type="Pfam" id="PF07790"/>
    </source>
</evidence>
<dbReference type="InterPro" id="IPR013373">
    <property type="entry name" value="Flagellin/pilin_N_arc"/>
</dbReference>
<keyword evidence="1" id="KW-1133">Transmembrane helix</keyword>
<dbReference type="NCBIfam" id="TIGR02537">
    <property type="entry name" value="arch_flag_Nterm"/>
    <property type="match status" value="1"/>
</dbReference>
<evidence type="ECO:0000313" key="3">
    <source>
        <dbReference type="EMBL" id="QSG02293.1"/>
    </source>
</evidence>